<evidence type="ECO:0000256" key="7">
    <source>
        <dbReference type="SAM" id="Phobius"/>
    </source>
</evidence>
<dbReference type="InterPro" id="IPR039421">
    <property type="entry name" value="Type_1_exporter"/>
</dbReference>
<keyword evidence="6 7" id="KW-0472">Membrane</keyword>
<sequence>MYYKYLKKNHLYKFFIMAAIVTLFTMASRLIMPMSNQLLIDEALLDKNTDSLTKAVCIFLGAMISMTVLENIKQYFLAVGENNWSAELRLSMHKFYRENYINYNDENRGELLSKYTQDVECLKDKLRHIINIAVDAIQLLVIIILFFIVNVKMGMIVLICMPLYFILPIFVGKVIKKKSDKVQNQKGILMRELNESFRISKDIRINNKNNWDISNLGNVFYGLVKPIVSLEVWKTSMLYTSILYFIVNAVFLVVGGNMVIAGELTPGYLIAIVTYINFMNAPVSNMMNNLALYKECMGADKRINEFLNIQKFEDGTNIFDYSKPFDILLQDVSLQKEHKLILKNINLAIHSGSFIFLTGKSGAGKSSLAKILSRLVNPTDGRIYIQNKESSNYEMKHFYEAVSIVQIENELPNLSIKENLFFHLSKKEINKIYIDDYKEIMILLKIPEFITNFENGLDTIVFSNKLSTGQKQRINLFRAIVKNSPILILDEATSGLEFELEKEIYEYLKEHRKNLITIIITHRINLITPEDLVINVNNGVIENENEYERGRKNG</sequence>
<name>C2Y2M9_BACMY</name>
<dbReference type="EMBL" id="ACMP01000148">
    <property type="protein sequence ID" value="EEL67830.1"/>
    <property type="molecule type" value="Genomic_DNA"/>
</dbReference>
<evidence type="ECO:0000256" key="2">
    <source>
        <dbReference type="ARBA" id="ARBA00022692"/>
    </source>
</evidence>
<proteinExistence type="predicted"/>
<evidence type="ECO:0000259" key="9">
    <source>
        <dbReference type="PROSITE" id="PS50929"/>
    </source>
</evidence>
<dbReference type="InterPro" id="IPR003593">
    <property type="entry name" value="AAA+_ATPase"/>
</dbReference>
<dbReference type="Gene3D" id="3.40.50.300">
    <property type="entry name" value="P-loop containing nucleotide triphosphate hydrolases"/>
    <property type="match status" value="1"/>
</dbReference>
<dbReference type="Proteomes" id="UP000001753">
    <property type="component" value="Chromosome"/>
</dbReference>
<dbReference type="PANTHER" id="PTHR43394">
    <property type="entry name" value="ATP-DEPENDENT PERMEASE MDL1, MITOCHONDRIAL"/>
    <property type="match status" value="1"/>
</dbReference>
<dbReference type="InterPro" id="IPR011527">
    <property type="entry name" value="ABC1_TM_dom"/>
</dbReference>
<keyword evidence="4" id="KW-0067">ATP-binding</keyword>
<feature type="transmembrane region" description="Helical" evidence="7">
    <location>
        <begin position="129"/>
        <end position="149"/>
    </location>
</feature>
<feature type="domain" description="ABC transporter" evidence="8">
    <location>
        <begin position="327"/>
        <end position="553"/>
    </location>
</feature>
<dbReference type="Pfam" id="PF00005">
    <property type="entry name" value="ABC_tran"/>
    <property type="match status" value="1"/>
</dbReference>
<reference evidence="10" key="1">
    <citation type="journal article" date="2012" name="Genome Res.">
        <title>Genomic characterization of the Bacillus cereus sensu lato species: Backdrop to the evolution of Bacillus anthracis.</title>
        <authorList>
            <person name="Zwick M.E."/>
            <person name="Joseph S.J."/>
            <person name="Didelot X."/>
            <person name="Chen P.E."/>
            <person name="Bishop-Lilly K.A."/>
            <person name="Stewart A.C."/>
            <person name="Willner K."/>
            <person name="Nolan N."/>
            <person name="Lentz S."/>
            <person name="Thomason M.K."/>
            <person name="Sozhamannan S."/>
            <person name="Mateczun A.J."/>
            <person name="Du L."/>
            <person name="Read T.D."/>
        </authorList>
    </citation>
    <scope>NUCLEOTIDE SEQUENCE [LARGE SCALE GENOMIC DNA]</scope>
    <source>
        <strain evidence="10">AH603</strain>
    </source>
</reference>
<accession>C2Y2M9</accession>
<evidence type="ECO:0000256" key="5">
    <source>
        <dbReference type="ARBA" id="ARBA00022989"/>
    </source>
</evidence>
<dbReference type="CDD" id="cd03228">
    <property type="entry name" value="ABCC_MRP_Like"/>
    <property type="match status" value="1"/>
</dbReference>
<dbReference type="PANTHER" id="PTHR43394:SF1">
    <property type="entry name" value="ATP-BINDING CASSETTE SUB-FAMILY B MEMBER 10, MITOCHONDRIAL"/>
    <property type="match status" value="1"/>
</dbReference>
<dbReference type="GO" id="GO:0016887">
    <property type="term" value="F:ATP hydrolysis activity"/>
    <property type="evidence" value="ECO:0007669"/>
    <property type="project" value="InterPro"/>
</dbReference>
<gene>
    <name evidence="10" type="ORF">bcere0026_52260</name>
</gene>
<evidence type="ECO:0000256" key="6">
    <source>
        <dbReference type="ARBA" id="ARBA00023136"/>
    </source>
</evidence>
<keyword evidence="5 7" id="KW-1133">Transmembrane helix</keyword>
<dbReference type="PROSITE" id="PS50929">
    <property type="entry name" value="ABC_TM1F"/>
    <property type="match status" value="1"/>
</dbReference>
<dbReference type="RefSeq" id="WP_002068803.1">
    <property type="nucleotide sequence ID" value="NZ_CM000737.1"/>
</dbReference>
<feature type="transmembrane region" description="Helical" evidence="7">
    <location>
        <begin position="242"/>
        <end position="261"/>
    </location>
</feature>
<dbReference type="InterPro" id="IPR003439">
    <property type="entry name" value="ABC_transporter-like_ATP-bd"/>
</dbReference>
<dbReference type="SUPFAM" id="SSF52540">
    <property type="entry name" value="P-loop containing nucleoside triphosphate hydrolases"/>
    <property type="match status" value="1"/>
</dbReference>
<dbReference type="GO" id="GO:0005524">
    <property type="term" value="F:ATP binding"/>
    <property type="evidence" value="ECO:0007669"/>
    <property type="project" value="UniProtKB-KW"/>
</dbReference>
<dbReference type="HOGENOM" id="CLU_000604_84_3_9"/>
<evidence type="ECO:0000256" key="1">
    <source>
        <dbReference type="ARBA" id="ARBA00004651"/>
    </source>
</evidence>
<feature type="transmembrane region" description="Helical" evidence="7">
    <location>
        <begin position="155"/>
        <end position="175"/>
    </location>
</feature>
<dbReference type="GO" id="GO:0015421">
    <property type="term" value="F:ABC-type oligopeptide transporter activity"/>
    <property type="evidence" value="ECO:0007669"/>
    <property type="project" value="TreeGrafter"/>
</dbReference>
<dbReference type="InterPro" id="IPR036640">
    <property type="entry name" value="ABC1_TM_sf"/>
</dbReference>
<feature type="transmembrane region" description="Helical" evidence="7">
    <location>
        <begin position="12"/>
        <end position="32"/>
    </location>
</feature>
<evidence type="ECO:0000259" key="8">
    <source>
        <dbReference type="PROSITE" id="PS50893"/>
    </source>
</evidence>
<dbReference type="PROSITE" id="PS50893">
    <property type="entry name" value="ABC_TRANSPORTER_2"/>
    <property type="match status" value="1"/>
</dbReference>
<protein>
    <submittedName>
        <fullName evidence="10">ABC transporter</fullName>
    </submittedName>
</protein>
<dbReference type="CDD" id="cd07346">
    <property type="entry name" value="ABC_6TM_exporters"/>
    <property type="match status" value="1"/>
</dbReference>
<dbReference type="AlphaFoldDB" id="C2Y2M9"/>
<dbReference type="GO" id="GO:0005886">
    <property type="term" value="C:plasma membrane"/>
    <property type="evidence" value="ECO:0007669"/>
    <property type="project" value="UniProtKB-SubCell"/>
</dbReference>
<keyword evidence="2 7" id="KW-0812">Transmembrane</keyword>
<evidence type="ECO:0000256" key="3">
    <source>
        <dbReference type="ARBA" id="ARBA00022741"/>
    </source>
</evidence>
<evidence type="ECO:0000256" key="4">
    <source>
        <dbReference type="ARBA" id="ARBA00022840"/>
    </source>
</evidence>
<dbReference type="SUPFAM" id="SSF90123">
    <property type="entry name" value="ABC transporter transmembrane region"/>
    <property type="match status" value="1"/>
</dbReference>
<dbReference type="Gene3D" id="1.20.1560.10">
    <property type="entry name" value="ABC transporter type 1, transmembrane domain"/>
    <property type="match status" value="1"/>
</dbReference>
<dbReference type="InterPro" id="IPR027417">
    <property type="entry name" value="P-loop_NTPase"/>
</dbReference>
<dbReference type="Pfam" id="PF00664">
    <property type="entry name" value="ABC_membrane"/>
    <property type="match status" value="1"/>
</dbReference>
<feature type="domain" description="ABC transmembrane type-1" evidence="9">
    <location>
        <begin position="16"/>
        <end position="295"/>
    </location>
</feature>
<organism evidence="10">
    <name type="scientific">Bacillus mycoides</name>
    <dbReference type="NCBI Taxonomy" id="1405"/>
    <lineage>
        <taxon>Bacteria</taxon>
        <taxon>Bacillati</taxon>
        <taxon>Bacillota</taxon>
        <taxon>Bacilli</taxon>
        <taxon>Bacillales</taxon>
        <taxon>Bacillaceae</taxon>
        <taxon>Bacillus</taxon>
        <taxon>Bacillus cereus group</taxon>
    </lineage>
</organism>
<feature type="transmembrane region" description="Helical" evidence="7">
    <location>
        <begin position="52"/>
        <end position="69"/>
    </location>
</feature>
<comment type="caution">
    <text evidence="10">The sequence shown here is derived from an EMBL/GenBank/DDBJ whole genome shotgun (WGS) entry which is preliminary data.</text>
</comment>
<feature type="transmembrane region" description="Helical" evidence="7">
    <location>
        <begin position="267"/>
        <end position="287"/>
    </location>
</feature>
<dbReference type="SMART" id="SM00382">
    <property type="entry name" value="AAA"/>
    <property type="match status" value="1"/>
</dbReference>
<evidence type="ECO:0000313" key="10">
    <source>
        <dbReference type="EMBL" id="EEL67830.1"/>
    </source>
</evidence>
<comment type="subcellular location">
    <subcellularLocation>
        <location evidence="1">Cell membrane</location>
        <topology evidence="1">Multi-pass membrane protein</topology>
    </subcellularLocation>
</comment>
<keyword evidence="3" id="KW-0547">Nucleotide-binding</keyword>